<dbReference type="AlphaFoldDB" id="V5YP25"/>
<dbReference type="Pfam" id="PF07505">
    <property type="entry name" value="DUF5131"/>
    <property type="match status" value="1"/>
</dbReference>
<organism evidence="1">
    <name type="scientific">Burkholderia sp. M701</name>
    <dbReference type="NCBI Taxonomy" id="326454"/>
    <lineage>
        <taxon>Bacteria</taxon>
        <taxon>Pseudomonadati</taxon>
        <taxon>Pseudomonadota</taxon>
        <taxon>Betaproteobacteria</taxon>
        <taxon>Burkholderiales</taxon>
        <taxon>Burkholderiaceae</taxon>
        <taxon>Burkholderia</taxon>
    </lineage>
</organism>
<reference evidence="1" key="1">
    <citation type="journal article" date="2014" name="Microbiology">
        <title>A 2,4-dichlorophenoxyacetic acid degradation plasmid pM7012 discloses distribution of an unclassified megaplasmid group across bacterial species.</title>
        <authorList>
            <person name="Sakai Y."/>
            <person name="Ogawa N."/>
            <person name="Shimomura Y."/>
            <person name="Fujii T."/>
        </authorList>
    </citation>
    <scope>NUCLEOTIDE SEQUENCE</scope>
    <source>
        <strain evidence="1">M701</strain>
    </source>
</reference>
<protein>
    <submittedName>
        <fullName evidence="1">Phage protein Gp37/Gp68</fullName>
    </submittedName>
</protein>
<reference evidence="1" key="2">
    <citation type="submission" date="2024-06" db="EMBL/GenBank/DDBJ databases">
        <authorList>
            <person name="Sakai Y."/>
            <person name="Fujii T."/>
        </authorList>
    </citation>
    <scope>NUCLEOTIDE SEQUENCE</scope>
    <source>
        <strain evidence="1">M701</strain>
        <plasmid evidence="1">pM7012</plasmid>
    </source>
</reference>
<dbReference type="EMBL" id="AB853026">
    <property type="protein sequence ID" value="BAO19058.1"/>
    <property type="molecule type" value="Genomic_DNA"/>
</dbReference>
<dbReference type="RefSeq" id="WP_023842601.1">
    <property type="nucleotide sequence ID" value="NC_022995.1"/>
</dbReference>
<keyword evidence="1" id="KW-0614">Plasmid</keyword>
<dbReference type="InterPro" id="IPR011101">
    <property type="entry name" value="DUF5131"/>
</dbReference>
<proteinExistence type="predicted"/>
<sequence length="276" mass="30781">MAKFTGIGWTRSTFNPWIGCSKVGPGCDACYAEVMDKRFYASTHWGAGAPRLLTSDRNWKQVRRWNDEAKECGEFWPVFCASQADVFDNEVPDEWRTRLWAEIRNAPYLTFQIVTKRIGNALKMLPPDWGNGYPNVWIIATVVNQAEAERDIPKLKDVPAVVHGLSIEPMIAPVDLQVADRRHGGALIDGLGWVVVGGESKQPGHIVRDFDLGWGYAVLAQCATAGVPAFFKQMGHAPIRNGQRLSFTGKGATIFEWPKEFRVQEFPGGMEMLKAA</sequence>
<accession>V5YP25</accession>
<geneLocation type="plasmid" evidence="1">
    <name>pM7012</name>
</geneLocation>
<name>V5YP25_9BURK</name>
<evidence type="ECO:0000313" key="1">
    <source>
        <dbReference type="EMBL" id="BAO19058.1"/>
    </source>
</evidence>